<organism evidence="2 3">
    <name type="scientific">Erwinia rhapontici</name>
    <name type="common">Pectobacterium rhapontici</name>
    <dbReference type="NCBI Taxonomy" id="55212"/>
    <lineage>
        <taxon>Bacteria</taxon>
        <taxon>Pseudomonadati</taxon>
        <taxon>Pseudomonadota</taxon>
        <taxon>Gammaproteobacteria</taxon>
        <taxon>Enterobacterales</taxon>
        <taxon>Erwiniaceae</taxon>
        <taxon>Erwinia</taxon>
    </lineage>
</organism>
<dbReference type="Pfam" id="PF21948">
    <property type="entry name" value="LplA-B_cat"/>
    <property type="match status" value="1"/>
</dbReference>
<reference evidence="2 3" key="1">
    <citation type="submission" date="2021-01" db="EMBL/GenBank/DDBJ databases">
        <title>Complete genome sequence of Erwinia rhapontici MAFF 311153.</title>
        <authorList>
            <person name="Morohoshi T."/>
            <person name="Someya N."/>
        </authorList>
    </citation>
    <scope>NUCLEOTIDE SEQUENCE [LARGE SCALE GENOMIC DNA]</scope>
    <source>
        <strain evidence="2 3">MAFF 311153</strain>
    </source>
</reference>
<dbReference type="InterPro" id="IPR004143">
    <property type="entry name" value="BPL_LPL_catalytic"/>
</dbReference>
<dbReference type="SUPFAM" id="SSF55681">
    <property type="entry name" value="Class II aaRS and biotin synthetases"/>
    <property type="match status" value="1"/>
</dbReference>
<evidence type="ECO:0000313" key="3">
    <source>
        <dbReference type="Proteomes" id="UP000677515"/>
    </source>
</evidence>
<evidence type="ECO:0000313" key="2">
    <source>
        <dbReference type="EMBL" id="BCQ34444.1"/>
    </source>
</evidence>
<proteinExistence type="predicted"/>
<dbReference type="PANTHER" id="PTHR43679">
    <property type="entry name" value="OCTANOYLTRANSFERASE LIPM-RELATED"/>
    <property type="match status" value="1"/>
</dbReference>
<feature type="domain" description="BPL/LPL catalytic" evidence="1">
    <location>
        <begin position="40"/>
        <end position="250"/>
    </location>
</feature>
<dbReference type="InterPro" id="IPR045864">
    <property type="entry name" value="aa-tRNA-synth_II/BPL/LPL"/>
</dbReference>
<gene>
    <name evidence="2" type="ORF">ERHA53_17870</name>
</gene>
<dbReference type="PROSITE" id="PS51733">
    <property type="entry name" value="BPL_LPL_CATALYTIC"/>
    <property type="match status" value="1"/>
</dbReference>
<sequence length="250" mass="26849">MTMKKNVQVAGDGPFMLPHGRLLFCADPTEAEDGLFPLAAAGHKVAQLWYGPQSLVVPSSYRRFSSLESVREQFAAAGCPVFLRKSGGGLVPQGPGIINLSLAYPIARTLGEAAEEVYRHLCAILSDALAELGVVTGWQAVEGSFCDGRFNLACGEGQQARKIAGTAQYWRAIPDSDADAPRRHVVLAHAVLLVDCDLAAAHRQANQFEAALGSGRFYQASKTVSVAQKLSARHPYLRDEVVDALIARMT</sequence>
<dbReference type="Gene3D" id="3.30.930.10">
    <property type="entry name" value="Bira Bifunctional Protein, Domain 2"/>
    <property type="match status" value="1"/>
</dbReference>
<dbReference type="EMBL" id="AP024329">
    <property type="protein sequence ID" value="BCQ34444.1"/>
    <property type="molecule type" value="Genomic_DNA"/>
</dbReference>
<dbReference type="Proteomes" id="UP000677515">
    <property type="component" value="Chromosome"/>
</dbReference>
<name>A0ABM7MZI5_ERWRD</name>
<evidence type="ECO:0000259" key="1">
    <source>
        <dbReference type="PROSITE" id="PS51733"/>
    </source>
</evidence>
<dbReference type="PANTHER" id="PTHR43679:SF2">
    <property type="entry name" value="OCTANOYL-[GCVH]:PROTEIN N-OCTANOYLTRANSFERASE"/>
    <property type="match status" value="1"/>
</dbReference>
<accession>A0ABM7MZI5</accession>
<keyword evidence="3" id="KW-1185">Reference proteome</keyword>
<protein>
    <recommendedName>
        <fullName evidence="1">BPL/LPL catalytic domain-containing protein</fullName>
    </recommendedName>
</protein>
<dbReference type="InterPro" id="IPR050664">
    <property type="entry name" value="Octanoyltrans_LipM/LipL"/>
</dbReference>